<gene>
    <name evidence="2" type="ORF">HK097_003441</name>
</gene>
<protein>
    <submittedName>
        <fullName evidence="2">Uncharacterized protein</fullName>
    </submittedName>
</protein>
<evidence type="ECO:0000256" key="1">
    <source>
        <dbReference type="SAM" id="MobiDB-lite"/>
    </source>
</evidence>
<evidence type="ECO:0000313" key="3">
    <source>
        <dbReference type="Proteomes" id="UP001212841"/>
    </source>
</evidence>
<reference evidence="2" key="1">
    <citation type="submission" date="2020-05" db="EMBL/GenBank/DDBJ databases">
        <title>Phylogenomic resolution of chytrid fungi.</title>
        <authorList>
            <person name="Stajich J.E."/>
            <person name="Amses K."/>
            <person name="Simmons R."/>
            <person name="Seto K."/>
            <person name="Myers J."/>
            <person name="Bonds A."/>
            <person name="Quandt C.A."/>
            <person name="Barry K."/>
            <person name="Liu P."/>
            <person name="Grigoriev I."/>
            <person name="Longcore J.E."/>
            <person name="James T.Y."/>
        </authorList>
    </citation>
    <scope>NUCLEOTIDE SEQUENCE</scope>
    <source>
        <strain evidence="2">JEL0318</strain>
    </source>
</reference>
<dbReference type="EMBL" id="JADGJD010000181">
    <property type="protein sequence ID" value="KAJ3053757.1"/>
    <property type="molecule type" value="Genomic_DNA"/>
</dbReference>
<keyword evidence="3" id="KW-1185">Reference proteome</keyword>
<proteinExistence type="predicted"/>
<feature type="region of interest" description="Disordered" evidence="1">
    <location>
        <begin position="1"/>
        <end position="35"/>
    </location>
</feature>
<dbReference type="Proteomes" id="UP001212841">
    <property type="component" value="Unassembled WGS sequence"/>
</dbReference>
<name>A0AAD5SGL0_9FUNG</name>
<organism evidence="2 3">
    <name type="scientific">Rhizophlyctis rosea</name>
    <dbReference type="NCBI Taxonomy" id="64517"/>
    <lineage>
        <taxon>Eukaryota</taxon>
        <taxon>Fungi</taxon>
        <taxon>Fungi incertae sedis</taxon>
        <taxon>Chytridiomycota</taxon>
        <taxon>Chytridiomycota incertae sedis</taxon>
        <taxon>Chytridiomycetes</taxon>
        <taxon>Rhizophlyctidales</taxon>
        <taxon>Rhizophlyctidaceae</taxon>
        <taxon>Rhizophlyctis</taxon>
    </lineage>
</organism>
<sequence>MVKTRRSTYGPTGESAASEATVQPTLPQDGEKPLKLSTSFHPDTTAFDLFRLGLVSKNFRKHARGAFTFRRRRFIRMTIFIKNKWIRGKSKDDEVLQPFLSWRNPTASIFQCIDYPPTRSPTVILEFVPTTPISFPPMLMRADQKRAIEIQFEYIPPGKTNDPIDDFVVPSTARPYPSTARPYPSTARPVLSRGLYDLPDDGTTFYGPDLIILVPSTLNITSLYIPESFT</sequence>
<accession>A0AAD5SGL0</accession>
<dbReference type="AlphaFoldDB" id="A0AAD5SGL0"/>
<comment type="caution">
    <text evidence="2">The sequence shown here is derived from an EMBL/GenBank/DDBJ whole genome shotgun (WGS) entry which is preliminary data.</text>
</comment>
<evidence type="ECO:0000313" key="2">
    <source>
        <dbReference type="EMBL" id="KAJ3053757.1"/>
    </source>
</evidence>